<comment type="caution">
    <text evidence="2">The sequence shown here is derived from an EMBL/GenBank/DDBJ whole genome shotgun (WGS) entry which is preliminary data.</text>
</comment>
<proteinExistence type="predicted"/>
<evidence type="ECO:0000256" key="1">
    <source>
        <dbReference type="SAM" id="MobiDB-lite"/>
    </source>
</evidence>
<reference evidence="2 3" key="1">
    <citation type="journal article" date="2013" name="Genome Announc.">
        <title>Genome Sequence of Sporolactobacillus laevolacticus DSM442, an Efficient Polymer-Grade D-Lactate Producer from Agricultural Waste Cottonseed as a Nitrogen Source.</title>
        <authorList>
            <person name="Wang H."/>
            <person name="Wang L."/>
            <person name="Ju J."/>
            <person name="Yu B."/>
            <person name="Ma Y."/>
        </authorList>
    </citation>
    <scope>NUCLEOTIDE SEQUENCE [LARGE SCALE GENOMIC DNA]</scope>
    <source>
        <strain evidence="2 3">DSM 442</strain>
    </source>
</reference>
<dbReference type="AlphaFoldDB" id="V6J431"/>
<dbReference type="eggNOG" id="COG4980">
    <property type="taxonomic scope" value="Bacteria"/>
</dbReference>
<gene>
    <name evidence="2" type="ORF">P343_11985</name>
</gene>
<dbReference type="RefSeq" id="WP_023510640.1">
    <property type="nucleotide sequence ID" value="NZ_AWTC01000011.1"/>
</dbReference>
<feature type="region of interest" description="Disordered" evidence="1">
    <location>
        <begin position="145"/>
        <end position="187"/>
    </location>
</feature>
<accession>V6J431</accession>
<name>V6J431_9BACL</name>
<dbReference type="PATRIC" id="fig|1395513.3.peg.2427"/>
<evidence type="ECO:0000313" key="2">
    <source>
        <dbReference type="EMBL" id="EST11474.1"/>
    </source>
</evidence>
<dbReference type="STRING" id="1395513.P343_11985"/>
<sequence>MSVYGKSQMRKFMLIGSMVGCGLSLMSRETRSVWGHNLSIAARNSGRLIRTIYQHPDQVGNYMQVTGTRLKGLVREVSDDFQQMIDHVEKARTSTGNTYQYVMEVGTELAEMAGKVRQSGRNIANFQQPVLIDTEKEALQRLENETSVPNPGTMPNPKYQHQQHKTVSSSKPKNKGEMKKKPVNRSK</sequence>
<organism evidence="2 3">
    <name type="scientific">Sporolactobacillus laevolacticus DSM 442</name>
    <dbReference type="NCBI Taxonomy" id="1395513"/>
    <lineage>
        <taxon>Bacteria</taxon>
        <taxon>Bacillati</taxon>
        <taxon>Bacillota</taxon>
        <taxon>Bacilli</taxon>
        <taxon>Bacillales</taxon>
        <taxon>Sporolactobacillaceae</taxon>
        <taxon>Sporolactobacillus</taxon>
    </lineage>
</organism>
<dbReference type="Proteomes" id="UP000018296">
    <property type="component" value="Unassembled WGS sequence"/>
</dbReference>
<evidence type="ECO:0000313" key="3">
    <source>
        <dbReference type="Proteomes" id="UP000018296"/>
    </source>
</evidence>
<dbReference type="EMBL" id="AWTC01000011">
    <property type="protein sequence ID" value="EST11474.1"/>
    <property type="molecule type" value="Genomic_DNA"/>
</dbReference>
<keyword evidence="3" id="KW-1185">Reference proteome</keyword>
<protein>
    <submittedName>
        <fullName evidence="2">Uncharacterized protein</fullName>
    </submittedName>
</protein>